<sequence length="432" mass="49312">MRTFALLSWIMSCGVFGLTSVFSDTAKNIILNNVLKAIDTNDFNFKCSFEILDNYTTNIDKENIHLNVTQLIIKNKYPVEEHHVTTDDGYILTVIRMPNDGPPVYLMHGLLCSADDFVTTNLPNSIAYNLWLEGYDVWIGNTRGNKYSRNHAILNPDTDKLFWDFSWDEIGRIDLTGIIDYILTKTGMSQLVYIGHSQGTTAYFVMCSERPEYNDKVALMISLSTVGYMSRLKSPVIRAMIPFSEDFELFSESIGYFEVLPSDLFTNMFTTVFCSDPLLASLVCANIMSIFSGFNCAQIDFNNVAVIYGHLPSGSSTKQLLHYLQEVKSGKFQKYDYGPTKNLKVYGTKIPPDYEVKKITSPVAIFYSDNDWLSNYTDVKILIDQLPKVVDVYNVPLPKFTHMDYLYAKDLKTLVYSRLVELVKKYSPNLKW</sequence>
<gene>
    <name evidence="11" type="ORF">O3G_MSEX011984</name>
</gene>
<dbReference type="PANTHER" id="PTHR11005">
    <property type="entry name" value="LYSOSOMAL ACID LIPASE-RELATED"/>
    <property type="match status" value="1"/>
</dbReference>
<dbReference type="FunFam" id="3.40.50.1820:FF:000057">
    <property type="entry name" value="Lipase"/>
    <property type="match status" value="1"/>
</dbReference>
<evidence type="ECO:0000256" key="2">
    <source>
        <dbReference type="ARBA" id="ARBA00022729"/>
    </source>
</evidence>
<evidence type="ECO:0000256" key="1">
    <source>
        <dbReference type="ARBA" id="ARBA00010701"/>
    </source>
</evidence>
<evidence type="ECO:0000313" key="13">
    <source>
        <dbReference type="Proteomes" id="UP000791440"/>
    </source>
</evidence>
<keyword evidence="13" id="KW-1185">Reference proteome</keyword>
<feature type="chain" id="PRO_5038276863" description="Lipase" evidence="9">
    <location>
        <begin position="18"/>
        <end position="432"/>
    </location>
</feature>
<dbReference type="InterPro" id="IPR025483">
    <property type="entry name" value="Lipase_euk"/>
</dbReference>
<name>A0A922CUY9_MANSE</name>
<dbReference type="AlphaFoldDB" id="A0A922CUY9"/>
<proteinExistence type="evidence at transcript level"/>
<feature type="active site" description="Charge relay system" evidence="8">
    <location>
        <position position="402"/>
    </location>
</feature>
<comment type="similarity">
    <text evidence="1 7">Belongs to the AB hydrolase superfamily. Lipase family.</text>
</comment>
<evidence type="ECO:0000256" key="5">
    <source>
        <dbReference type="ARBA" id="ARBA00023098"/>
    </source>
</evidence>
<dbReference type="GO" id="GO:0016042">
    <property type="term" value="P:lipid catabolic process"/>
    <property type="evidence" value="ECO:0007669"/>
    <property type="project" value="UniProtKB-KW"/>
</dbReference>
<protein>
    <recommendedName>
        <fullName evidence="7">Lipase</fullName>
    </recommendedName>
</protein>
<evidence type="ECO:0000256" key="8">
    <source>
        <dbReference type="PIRSR" id="PIRSR000862-1"/>
    </source>
</evidence>
<evidence type="ECO:0000256" key="3">
    <source>
        <dbReference type="ARBA" id="ARBA00022801"/>
    </source>
</evidence>
<dbReference type="GO" id="GO:0016788">
    <property type="term" value="F:hydrolase activity, acting on ester bonds"/>
    <property type="evidence" value="ECO:0007669"/>
    <property type="project" value="InterPro"/>
</dbReference>
<dbReference type="EMBL" id="JH668671">
    <property type="protein sequence ID" value="KAG6460445.1"/>
    <property type="molecule type" value="Genomic_DNA"/>
</dbReference>
<organism evidence="11 13">
    <name type="scientific">Manduca sexta</name>
    <name type="common">Tobacco hawkmoth</name>
    <name type="synonym">Tobacco hornworm</name>
    <dbReference type="NCBI Taxonomy" id="7130"/>
    <lineage>
        <taxon>Eukaryota</taxon>
        <taxon>Metazoa</taxon>
        <taxon>Ecdysozoa</taxon>
        <taxon>Arthropoda</taxon>
        <taxon>Hexapoda</taxon>
        <taxon>Insecta</taxon>
        <taxon>Pterygota</taxon>
        <taxon>Neoptera</taxon>
        <taxon>Endopterygota</taxon>
        <taxon>Lepidoptera</taxon>
        <taxon>Glossata</taxon>
        <taxon>Ditrysia</taxon>
        <taxon>Bombycoidea</taxon>
        <taxon>Sphingidae</taxon>
        <taxon>Sphinginae</taxon>
        <taxon>Sphingini</taxon>
        <taxon>Manduca</taxon>
    </lineage>
</organism>
<reference evidence="11" key="1">
    <citation type="journal article" date="2016" name="Insect Biochem. Mol. Biol.">
        <title>Multifaceted biological insights from a draft genome sequence of the tobacco hornworm moth, Manduca sexta.</title>
        <authorList>
            <person name="Kanost M.R."/>
            <person name="Arrese E.L."/>
            <person name="Cao X."/>
            <person name="Chen Y.R."/>
            <person name="Chellapilla S."/>
            <person name="Goldsmith M.R."/>
            <person name="Grosse-Wilde E."/>
            <person name="Heckel D.G."/>
            <person name="Herndon N."/>
            <person name="Jiang H."/>
            <person name="Papanicolaou A."/>
            <person name="Qu J."/>
            <person name="Soulages J.L."/>
            <person name="Vogel H."/>
            <person name="Walters J."/>
            <person name="Waterhouse R.M."/>
            <person name="Ahn S.J."/>
            <person name="Almeida F.C."/>
            <person name="An C."/>
            <person name="Aqrawi P."/>
            <person name="Bretschneider A."/>
            <person name="Bryant W.B."/>
            <person name="Bucks S."/>
            <person name="Chao H."/>
            <person name="Chevignon G."/>
            <person name="Christen J.M."/>
            <person name="Clarke D.F."/>
            <person name="Dittmer N.T."/>
            <person name="Ferguson L.C.F."/>
            <person name="Garavelou S."/>
            <person name="Gordon K.H.J."/>
            <person name="Gunaratna R.T."/>
            <person name="Han Y."/>
            <person name="Hauser F."/>
            <person name="He Y."/>
            <person name="Heidel-Fischer H."/>
            <person name="Hirsh A."/>
            <person name="Hu Y."/>
            <person name="Jiang H."/>
            <person name="Kalra D."/>
            <person name="Klinner C."/>
            <person name="Konig C."/>
            <person name="Kovar C."/>
            <person name="Kroll A.R."/>
            <person name="Kuwar S.S."/>
            <person name="Lee S.L."/>
            <person name="Lehman R."/>
            <person name="Li K."/>
            <person name="Li Z."/>
            <person name="Liang H."/>
            <person name="Lovelace S."/>
            <person name="Lu Z."/>
            <person name="Mansfield J.H."/>
            <person name="McCulloch K.J."/>
            <person name="Mathew T."/>
            <person name="Morton B."/>
            <person name="Muzny D.M."/>
            <person name="Neunemann D."/>
            <person name="Ongeri F."/>
            <person name="Pauchet Y."/>
            <person name="Pu L.L."/>
            <person name="Pyrousis I."/>
            <person name="Rao X.J."/>
            <person name="Redding A."/>
            <person name="Roesel C."/>
            <person name="Sanchez-Gracia A."/>
            <person name="Schaack S."/>
            <person name="Shukla A."/>
            <person name="Tetreau G."/>
            <person name="Wang Y."/>
            <person name="Xiong G.H."/>
            <person name="Traut W."/>
            <person name="Walsh T.K."/>
            <person name="Worley K.C."/>
            <person name="Wu D."/>
            <person name="Wu W."/>
            <person name="Wu Y.Q."/>
            <person name="Zhang X."/>
            <person name="Zou Z."/>
            <person name="Zucker H."/>
            <person name="Briscoe A.D."/>
            <person name="Burmester T."/>
            <person name="Clem R.J."/>
            <person name="Feyereisen R."/>
            <person name="Grimmelikhuijzen C.J.P."/>
            <person name="Hamodrakas S.J."/>
            <person name="Hansson B.S."/>
            <person name="Huguet E."/>
            <person name="Jermiin L.S."/>
            <person name="Lan Q."/>
            <person name="Lehman H.K."/>
            <person name="Lorenzen M."/>
            <person name="Merzendorfer H."/>
            <person name="Michalopoulos I."/>
            <person name="Morton D.B."/>
            <person name="Muthukrishnan S."/>
            <person name="Oakeshott J.G."/>
            <person name="Palmer W."/>
            <person name="Park Y."/>
            <person name="Passarelli A.L."/>
            <person name="Rozas J."/>
            <person name="Schwartz L.M."/>
            <person name="Smith W."/>
            <person name="Southgate A."/>
            <person name="Vilcinskas A."/>
            <person name="Vogt R."/>
            <person name="Wang P."/>
            <person name="Werren J."/>
            <person name="Yu X.Q."/>
            <person name="Zhou J.J."/>
            <person name="Brown S.J."/>
            <person name="Scherer S.E."/>
            <person name="Richards S."/>
            <person name="Blissard G.W."/>
        </authorList>
    </citation>
    <scope>NUCLEOTIDE SEQUENCE</scope>
</reference>
<evidence type="ECO:0000259" key="10">
    <source>
        <dbReference type="Pfam" id="PF04083"/>
    </source>
</evidence>
<evidence type="ECO:0000256" key="4">
    <source>
        <dbReference type="ARBA" id="ARBA00022963"/>
    </source>
</evidence>
<dbReference type="Proteomes" id="UP000791440">
    <property type="component" value="Unassembled WGS sequence"/>
</dbReference>
<reference evidence="11" key="2">
    <citation type="submission" date="2020-12" db="EMBL/GenBank/DDBJ databases">
        <authorList>
            <person name="Kanost M."/>
        </authorList>
    </citation>
    <scope>NUCLEOTIDE SEQUENCE</scope>
</reference>
<evidence type="ECO:0000313" key="11">
    <source>
        <dbReference type="EMBL" id="KAG6460445.1"/>
    </source>
</evidence>
<dbReference type="PIRSF" id="PIRSF000862">
    <property type="entry name" value="Steryl_ester_lip"/>
    <property type="match status" value="1"/>
</dbReference>
<reference evidence="12" key="3">
    <citation type="journal article" date="2022" name="Insect Sci.">
        <title>Genome-wide identification, classification, and expression profiling of serine esterases and other esterase-related proteins in the tobacco hornworm, Manduca sexta.</title>
        <authorList>
            <person name="Miao Z."/>
            <person name="Xiong C."/>
            <person name="Cao X."/>
            <person name="Shan T."/>
            <person name="Jin Q."/>
            <person name="Jiang H."/>
        </authorList>
    </citation>
    <scope>NUCLEOTIDE SEQUENCE</scope>
    <source>
        <strain evidence="12">AL12</strain>
    </source>
</reference>
<keyword evidence="2 9" id="KW-0732">Signal</keyword>
<feature type="active site" description="Charge relay system" evidence="8">
    <location>
        <position position="371"/>
    </location>
</feature>
<dbReference type="Pfam" id="PF04083">
    <property type="entry name" value="Abhydro_lipase"/>
    <property type="match status" value="1"/>
</dbReference>
<evidence type="ECO:0000256" key="7">
    <source>
        <dbReference type="PIRNR" id="PIRNR000862"/>
    </source>
</evidence>
<feature type="domain" description="Partial AB-hydrolase lipase" evidence="10">
    <location>
        <begin position="68"/>
        <end position="120"/>
    </location>
</feature>
<evidence type="ECO:0000256" key="9">
    <source>
        <dbReference type="SAM" id="SignalP"/>
    </source>
</evidence>
<accession>A0A922CUY9</accession>
<dbReference type="EMBL" id="ON929150">
    <property type="protein sequence ID" value="UXP71932.1"/>
    <property type="molecule type" value="mRNA"/>
</dbReference>
<dbReference type="Gene3D" id="3.40.50.1820">
    <property type="entry name" value="alpha/beta hydrolase"/>
    <property type="match status" value="1"/>
</dbReference>
<dbReference type="InterPro" id="IPR006693">
    <property type="entry name" value="AB_hydrolase_lipase"/>
</dbReference>
<keyword evidence="3 7" id="KW-0378">Hydrolase</keyword>
<evidence type="ECO:0000256" key="6">
    <source>
        <dbReference type="ARBA" id="ARBA00023180"/>
    </source>
</evidence>
<evidence type="ECO:0000313" key="12">
    <source>
        <dbReference type="EMBL" id="UXP71932.1"/>
    </source>
</evidence>
<feature type="signal peptide" evidence="9">
    <location>
        <begin position="1"/>
        <end position="17"/>
    </location>
</feature>
<keyword evidence="5" id="KW-0443">Lipid metabolism</keyword>
<dbReference type="InterPro" id="IPR029058">
    <property type="entry name" value="AB_hydrolase_fold"/>
</dbReference>
<dbReference type="SUPFAM" id="SSF53474">
    <property type="entry name" value="alpha/beta-Hydrolases"/>
    <property type="match status" value="1"/>
</dbReference>
<feature type="active site" description="Nucleophile" evidence="8">
    <location>
        <position position="197"/>
    </location>
</feature>
<keyword evidence="4 7" id="KW-0442">Lipid degradation</keyword>
<keyword evidence="6" id="KW-0325">Glycoprotein</keyword>